<name>A0A4Q8LJH7_9GAMM</name>
<keyword evidence="1" id="KW-0812">Transmembrane</keyword>
<evidence type="ECO:0000313" key="2">
    <source>
        <dbReference type="EMBL" id="TAA29832.1"/>
    </source>
</evidence>
<protein>
    <submittedName>
        <fullName evidence="2">Uncharacterized protein</fullName>
    </submittedName>
</protein>
<organism evidence="2 3">
    <name type="scientific">Pseudoxanthomonas winnipegensis</name>
    <dbReference type="NCBI Taxonomy" id="2480810"/>
    <lineage>
        <taxon>Bacteria</taxon>
        <taxon>Pseudomonadati</taxon>
        <taxon>Pseudomonadota</taxon>
        <taxon>Gammaproteobacteria</taxon>
        <taxon>Lysobacterales</taxon>
        <taxon>Lysobacteraceae</taxon>
        <taxon>Pseudoxanthomonas</taxon>
    </lineage>
</organism>
<gene>
    <name evidence="2" type="ORF">EA661_09835</name>
</gene>
<dbReference type="EMBL" id="SHMB01000003">
    <property type="protein sequence ID" value="TAA29832.1"/>
    <property type="molecule type" value="Genomic_DNA"/>
</dbReference>
<accession>A0A4Q8LJH7</accession>
<dbReference type="AlphaFoldDB" id="A0A4Q8LJH7"/>
<dbReference type="Proteomes" id="UP000291286">
    <property type="component" value="Unassembled WGS sequence"/>
</dbReference>
<feature type="transmembrane region" description="Helical" evidence="1">
    <location>
        <begin position="7"/>
        <end position="27"/>
    </location>
</feature>
<keyword evidence="1" id="KW-0472">Membrane</keyword>
<evidence type="ECO:0000256" key="1">
    <source>
        <dbReference type="SAM" id="Phobius"/>
    </source>
</evidence>
<proteinExistence type="predicted"/>
<evidence type="ECO:0000313" key="3">
    <source>
        <dbReference type="Proteomes" id="UP000291286"/>
    </source>
</evidence>
<feature type="transmembrane region" description="Helical" evidence="1">
    <location>
        <begin position="33"/>
        <end position="53"/>
    </location>
</feature>
<comment type="caution">
    <text evidence="2">The sequence shown here is derived from an EMBL/GenBank/DDBJ whole genome shotgun (WGS) entry which is preliminary data.</text>
</comment>
<reference evidence="2 3" key="1">
    <citation type="submission" date="2019-02" db="EMBL/GenBank/DDBJ databases">
        <title>WGS of Pseudoxanthomonas species novum from clinical isolates.</title>
        <authorList>
            <person name="Bernier A.-M."/>
            <person name="Bernard K."/>
            <person name="Vachon A."/>
        </authorList>
    </citation>
    <scope>NUCLEOTIDE SEQUENCE [LARGE SCALE GENOMIC DNA]</scope>
    <source>
        <strain evidence="2 3">NML171202</strain>
    </source>
</reference>
<sequence length="65" mass="6877">MTGARALCLVLALALVAIGGIVGMLLAEGAWDRVGFAMTALPLLVGAGCGWRMRRARRDAARPRR</sequence>
<dbReference type="RefSeq" id="WP_130518213.1">
    <property type="nucleotide sequence ID" value="NZ_SHMA01000002.1"/>
</dbReference>
<keyword evidence="1" id="KW-1133">Transmembrane helix</keyword>